<evidence type="ECO:0000256" key="5">
    <source>
        <dbReference type="ARBA" id="ARBA00022605"/>
    </source>
</evidence>
<evidence type="ECO:0000256" key="7">
    <source>
        <dbReference type="ARBA" id="ARBA00022898"/>
    </source>
</evidence>
<dbReference type="Gene3D" id="3.40.640.10">
    <property type="entry name" value="Type I PLP-dependent aspartate aminotransferase-like (Major domain)"/>
    <property type="match status" value="1"/>
</dbReference>
<evidence type="ECO:0000313" key="12">
    <source>
        <dbReference type="Proteomes" id="UP000072741"/>
    </source>
</evidence>
<dbReference type="InterPro" id="IPR015421">
    <property type="entry name" value="PyrdxlP-dep_Trfase_major"/>
</dbReference>
<comment type="pathway">
    <text evidence="1">Amino-acid biosynthesis; L-histidine biosynthesis; L-histidine from 5-phospho-alpha-D-ribose 1-diphosphate: step 7/9.</text>
</comment>
<name>A0A147H1E7_9BURK</name>
<protein>
    <recommendedName>
        <fullName evidence="3">histidinol-phosphate transaminase</fullName>
        <ecNumber evidence="3">2.6.1.9</ecNumber>
    </recommendedName>
</protein>
<dbReference type="RefSeq" id="WP_058641302.1">
    <property type="nucleotide sequence ID" value="NZ_LDSL01000047.1"/>
</dbReference>
<feature type="domain" description="Aminotransferase class I/classII large" evidence="10">
    <location>
        <begin position="40"/>
        <end position="353"/>
    </location>
</feature>
<dbReference type="GO" id="GO:0000105">
    <property type="term" value="P:L-histidine biosynthetic process"/>
    <property type="evidence" value="ECO:0007669"/>
    <property type="project" value="UniProtKB-KW"/>
</dbReference>
<dbReference type="PATRIC" id="fig|433924.3.peg.3371"/>
<evidence type="ECO:0000256" key="8">
    <source>
        <dbReference type="ARBA" id="ARBA00023102"/>
    </source>
</evidence>
<evidence type="ECO:0000256" key="4">
    <source>
        <dbReference type="ARBA" id="ARBA00022576"/>
    </source>
</evidence>
<keyword evidence="12" id="KW-1185">Reference proteome</keyword>
<dbReference type="PANTHER" id="PTHR43643:SF6">
    <property type="entry name" value="HISTIDINOL-PHOSPHATE AMINOTRANSFERASE"/>
    <property type="match status" value="1"/>
</dbReference>
<comment type="catalytic activity">
    <reaction evidence="9">
        <text>L-histidinol phosphate + 2-oxoglutarate = 3-(imidazol-4-yl)-2-oxopropyl phosphate + L-glutamate</text>
        <dbReference type="Rhea" id="RHEA:23744"/>
        <dbReference type="ChEBI" id="CHEBI:16810"/>
        <dbReference type="ChEBI" id="CHEBI:29985"/>
        <dbReference type="ChEBI" id="CHEBI:57766"/>
        <dbReference type="ChEBI" id="CHEBI:57980"/>
        <dbReference type="EC" id="2.6.1.9"/>
    </reaction>
</comment>
<proteinExistence type="inferred from homology"/>
<evidence type="ECO:0000313" key="11">
    <source>
        <dbReference type="EMBL" id="KTT23779.1"/>
    </source>
</evidence>
<evidence type="ECO:0000256" key="9">
    <source>
        <dbReference type="ARBA" id="ARBA00047481"/>
    </source>
</evidence>
<comment type="similarity">
    <text evidence="2">Belongs to the class-II pyridoxal-phosphate-dependent aminotransferase family. Histidinol-phosphate aminotransferase subfamily.</text>
</comment>
<dbReference type="Gene3D" id="3.90.1150.10">
    <property type="entry name" value="Aspartate Aminotransferase, domain 1"/>
    <property type="match status" value="1"/>
</dbReference>
<keyword evidence="5" id="KW-0028">Amino-acid biosynthesis</keyword>
<keyword evidence="8" id="KW-0368">Histidine biosynthesis</keyword>
<evidence type="ECO:0000256" key="1">
    <source>
        <dbReference type="ARBA" id="ARBA00005011"/>
    </source>
</evidence>
<dbReference type="AlphaFoldDB" id="A0A147H1E7"/>
<accession>A0A147H1E7</accession>
<evidence type="ECO:0000256" key="6">
    <source>
        <dbReference type="ARBA" id="ARBA00022679"/>
    </source>
</evidence>
<dbReference type="PANTHER" id="PTHR43643">
    <property type="entry name" value="HISTIDINOL-PHOSPHATE AMINOTRANSFERASE 2"/>
    <property type="match status" value="1"/>
</dbReference>
<dbReference type="GO" id="GO:0030170">
    <property type="term" value="F:pyridoxal phosphate binding"/>
    <property type="evidence" value="ECO:0007669"/>
    <property type="project" value="InterPro"/>
</dbReference>
<dbReference type="Proteomes" id="UP000072741">
    <property type="component" value="Unassembled WGS sequence"/>
</dbReference>
<evidence type="ECO:0000259" key="10">
    <source>
        <dbReference type="Pfam" id="PF00155"/>
    </source>
</evidence>
<evidence type="ECO:0000256" key="3">
    <source>
        <dbReference type="ARBA" id="ARBA00012748"/>
    </source>
</evidence>
<keyword evidence="4 11" id="KW-0032">Aminotransferase</keyword>
<dbReference type="EMBL" id="LDSL01000047">
    <property type="protein sequence ID" value="KTT23779.1"/>
    <property type="molecule type" value="Genomic_DNA"/>
</dbReference>
<dbReference type="EC" id="2.6.1.9" evidence="3"/>
<dbReference type="InterPro" id="IPR015422">
    <property type="entry name" value="PyrdxlP-dep_Trfase_small"/>
</dbReference>
<keyword evidence="7" id="KW-0663">Pyridoxal phosphate</keyword>
<evidence type="ECO:0000256" key="2">
    <source>
        <dbReference type="ARBA" id="ARBA00007970"/>
    </source>
</evidence>
<dbReference type="OrthoDB" id="9813612at2"/>
<reference evidence="11 12" key="1">
    <citation type="journal article" date="2016" name="Front. Microbiol.">
        <title>Genomic Resource of Rice Seed Associated Bacteria.</title>
        <authorList>
            <person name="Midha S."/>
            <person name="Bansal K."/>
            <person name="Sharma S."/>
            <person name="Kumar N."/>
            <person name="Patil P.P."/>
            <person name="Chaudhry V."/>
            <person name="Patil P.B."/>
        </authorList>
    </citation>
    <scope>NUCLEOTIDE SEQUENCE [LARGE SCALE GENOMIC DNA]</scope>
    <source>
        <strain evidence="11 12">NS331</strain>
    </source>
</reference>
<dbReference type="InterPro" id="IPR004839">
    <property type="entry name" value="Aminotransferase_I/II_large"/>
</dbReference>
<dbReference type="SUPFAM" id="SSF53383">
    <property type="entry name" value="PLP-dependent transferases"/>
    <property type="match status" value="1"/>
</dbReference>
<comment type="caution">
    <text evidence="11">The sequence shown here is derived from an EMBL/GenBank/DDBJ whole genome shotgun (WGS) entry which is preliminary data.</text>
</comment>
<dbReference type="InterPro" id="IPR015424">
    <property type="entry name" value="PyrdxlP-dep_Trfase"/>
</dbReference>
<keyword evidence="6 11" id="KW-0808">Transferase</keyword>
<organism evidence="11 12">
    <name type="scientific">Pseudacidovorax intermedius</name>
    <dbReference type="NCBI Taxonomy" id="433924"/>
    <lineage>
        <taxon>Bacteria</taxon>
        <taxon>Pseudomonadati</taxon>
        <taxon>Pseudomonadota</taxon>
        <taxon>Betaproteobacteria</taxon>
        <taxon>Burkholderiales</taxon>
        <taxon>Comamonadaceae</taxon>
        <taxon>Pseudacidovorax</taxon>
    </lineage>
</organism>
<sequence>MTAAVHGGPDAFGTPAHDFSTNANACGPCAPLLDAIRSADPTRYPDPASTALRRRLADFHGVAPERVQVAASASEFIVRITAAVALRRRGDGPVQLPPAAYGDYRRAAEAQGLPVRVVPALGDDAGLVGVGRPALQDGPADGEPDARPPILAWACEPSSPHGAAAPGLARWLALLPPETPAVLDCAYAPLRLEGGSALPPPARDRVWQLWTPNKALGLTGVRGAYAIAPVDAPAVLLQDLQALAPSWPLGAHAEAMLAAWTSPAVQHWLATQSLPQLRTWKQRQAALCESLGWQIAPGVANFFCARPDVPALAPLLGRLRAQGIKLRDCGSFGLPGWVRLGVLPPASQDALVQAWTAVVR</sequence>
<dbReference type="InterPro" id="IPR050106">
    <property type="entry name" value="HistidinolP_aminotransfase"/>
</dbReference>
<dbReference type="GO" id="GO:0004400">
    <property type="term" value="F:histidinol-phosphate transaminase activity"/>
    <property type="evidence" value="ECO:0007669"/>
    <property type="project" value="UniProtKB-EC"/>
</dbReference>
<dbReference type="Pfam" id="PF00155">
    <property type="entry name" value="Aminotran_1_2"/>
    <property type="match status" value="1"/>
</dbReference>
<gene>
    <name evidence="11" type="ORF">NS331_07120</name>
</gene>